<dbReference type="InterPro" id="IPR052159">
    <property type="entry name" value="Competence_DNA_uptake"/>
</dbReference>
<dbReference type="Gene3D" id="3.60.15.10">
    <property type="entry name" value="Ribonuclease Z/Hydroxyacylglutathione hydrolase-like"/>
    <property type="match status" value="1"/>
</dbReference>
<dbReference type="Proteomes" id="UP000430368">
    <property type="component" value="Chromosome"/>
</dbReference>
<evidence type="ECO:0000256" key="4">
    <source>
        <dbReference type="ARBA" id="ARBA00022989"/>
    </source>
</evidence>
<evidence type="ECO:0000256" key="5">
    <source>
        <dbReference type="ARBA" id="ARBA00023136"/>
    </source>
</evidence>
<evidence type="ECO:0000256" key="6">
    <source>
        <dbReference type="SAM" id="Phobius"/>
    </source>
</evidence>
<dbReference type="EMBL" id="CP041764">
    <property type="protein sequence ID" value="QHA85850.1"/>
    <property type="molecule type" value="Genomic_DNA"/>
</dbReference>
<feature type="transmembrane region" description="Helical" evidence="6">
    <location>
        <begin position="398"/>
        <end position="429"/>
    </location>
</feature>
<dbReference type="PANTHER" id="PTHR30619:SF1">
    <property type="entry name" value="RECOMBINATION PROTEIN 2"/>
    <property type="match status" value="1"/>
</dbReference>
<feature type="transmembrane region" description="Helical" evidence="6">
    <location>
        <begin position="12"/>
        <end position="41"/>
    </location>
</feature>
<comment type="subcellular location">
    <subcellularLocation>
        <location evidence="1">Cell membrane</location>
        <topology evidence="1">Multi-pass membrane protein</topology>
    </subcellularLocation>
</comment>
<keyword evidence="9" id="KW-1185">Reference proteome</keyword>
<feature type="transmembrane region" description="Helical" evidence="6">
    <location>
        <begin position="367"/>
        <end position="386"/>
    </location>
</feature>
<feature type="domain" description="Metallo-beta-lactamase" evidence="7">
    <location>
        <begin position="511"/>
        <end position="691"/>
    </location>
</feature>
<name>A0ABX6GHW1_9GAMM</name>
<proteinExistence type="predicted"/>
<dbReference type="SMART" id="SM00849">
    <property type="entry name" value="Lactamase_B"/>
    <property type="match status" value="1"/>
</dbReference>
<dbReference type="NCBIfam" id="TIGR00360">
    <property type="entry name" value="ComEC_N-term"/>
    <property type="match status" value="1"/>
</dbReference>
<evidence type="ECO:0000256" key="2">
    <source>
        <dbReference type="ARBA" id="ARBA00022475"/>
    </source>
</evidence>
<feature type="transmembrane region" description="Helical" evidence="6">
    <location>
        <begin position="53"/>
        <end position="71"/>
    </location>
</feature>
<evidence type="ECO:0000313" key="8">
    <source>
        <dbReference type="EMBL" id="QHA85850.1"/>
    </source>
</evidence>
<evidence type="ECO:0000256" key="1">
    <source>
        <dbReference type="ARBA" id="ARBA00004651"/>
    </source>
</evidence>
<dbReference type="SUPFAM" id="SSF56281">
    <property type="entry name" value="Metallo-hydrolase/oxidoreductase"/>
    <property type="match status" value="1"/>
</dbReference>
<keyword evidence="3 6" id="KW-0812">Transmembrane</keyword>
<feature type="transmembrane region" description="Helical" evidence="6">
    <location>
        <begin position="226"/>
        <end position="249"/>
    </location>
</feature>
<reference evidence="8 9" key="1">
    <citation type="submission" date="2019-07" db="EMBL/GenBank/DDBJ databases">
        <title>Serratia dokdonensis sp. nov., an elicitor of systemic resistance in Nicotiana Tabacum.</title>
        <authorList>
            <person name="Son J.-S."/>
            <person name="Hwang Y.-J."/>
            <person name="Lee S.-Y."/>
            <person name="Ghim S.-Y."/>
        </authorList>
    </citation>
    <scope>NUCLEOTIDE SEQUENCE [LARGE SCALE GENOMIC DNA]</scope>
    <source>
        <strain evidence="8 9">KUDC3025</strain>
    </source>
</reference>
<dbReference type="NCBIfam" id="TIGR00361">
    <property type="entry name" value="ComEC_Rec2"/>
    <property type="match status" value="1"/>
</dbReference>
<organism evidence="8 9">
    <name type="scientific">Serratia rhizosphaerae</name>
    <dbReference type="NCBI Taxonomy" id="2597702"/>
    <lineage>
        <taxon>Bacteria</taxon>
        <taxon>Pseudomonadati</taxon>
        <taxon>Pseudomonadota</taxon>
        <taxon>Gammaproteobacteria</taxon>
        <taxon>Enterobacterales</taxon>
        <taxon>Yersiniaceae</taxon>
        <taxon>Serratia</taxon>
    </lineage>
</organism>
<keyword evidence="2" id="KW-1003">Cell membrane</keyword>
<feature type="transmembrane region" description="Helical" evidence="6">
    <location>
        <begin position="329"/>
        <end position="347"/>
    </location>
</feature>
<dbReference type="Pfam" id="PF13567">
    <property type="entry name" value="DUF4131"/>
    <property type="match status" value="1"/>
</dbReference>
<dbReference type="InterPro" id="IPR035681">
    <property type="entry name" value="ComA-like_MBL"/>
</dbReference>
<dbReference type="Pfam" id="PF03772">
    <property type="entry name" value="Competence"/>
    <property type="match status" value="1"/>
</dbReference>
<dbReference type="PANTHER" id="PTHR30619">
    <property type="entry name" value="DNA INTERNALIZATION/COMPETENCE PROTEIN COMEC/REC2"/>
    <property type="match status" value="1"/>
</dbReference>
<dbReference type="InterPro" id="IPR001279">
    <property type="entry name" value="Metallo-B-lactamas"/>
</dbReference>
<dbReference type="InterPro" id="IPR036866">
    <property type="entry name" value="RibonucZ/Hydroxyglut_hydro"/>
</dbReference>
<dbReference type="InterPro" id="IPR025405">
    <property type="entry name" value="DUF4131"/>
</dbReference>
<evidence type="ECO:0000259" key="7">
    <source>
        <dbReference type="SMART" id="SM00849"/>
    </source>
</evidence>
<protein>
    <submittedName>
        <fullName evidence="8">ComEC family protein</fullName>
    </submittedName>
</protein>
<feature type="transmembrane region" description="Helical" evidence="6">
    <location>
        <begin position="261"/>
        <end position="280"/>
    </location>
</feature>
<sequence>MIKISVDIAAIALVLGMAPLLFLPQLPAPLLIAGLALVMVYCWRQTPSAYCQYAAWLLCGFMLACGSAQQLTRQISVLSGKPLNLTVSVASVALADHEPGKVLFRIEQVNGRWLFPALSFSAYWKYAPWCAGQRWQLKARLRPVHSRLNQGGFDSQRWAMARRQPLSGYIQSAKVMDARCGWRQRIVSAAQRRTEGFYHQSTLLALAFGERALLSQTERNLFLKTGIAHLMAISGLHISLAAVLAWCLLRLMQLALPVGWIGYRLPLVGSVLAALGYVWLAGAQPPAVRALLALTLWTLVRLRGICCTPWQIWLWCVCLILLSDPLAILSDSFWLSVLAVAALIFWFEWAALPSRFRAGWYWAPLRWLHIQLGMTLLLMPMQFGLFHGVTWTSLPANLWAVPIVSLLSVPMILFAIIAGAGSAAAGWFWRWADLSLTWAIWPLPWLEQGWLRVGSALLPFSALGWLSVLGWRLRSWSSSPGGCIAVLLCCLTWRERQPDYRWRVDMMDVGHGLAVVIERDGKAVMYDTGDRWASGSMAEREILPYLHWRGIELEKIIISHSHQDHMGGLSAVQRAFPKAAVYSPLHAAGHYACVQGRQWQWRGLNFRVLWPPQRLKHVGNDDSCTIRVDDGRFSLLLTGDLEARGESALLKQRAELPSTLLQVPHHGSKTSSTPPFLRAVAPSAALASASRYNQWRLPAEKIVGRYRSYRIAWHDTSRSGQLSVLFFDNDWQIKGFREQLMPRWYHQRFGERGDNE</sequence>
<evidence type="ECO:0000256" key="3">
    <source>
        <dbReference type="ARBA" id="ARBA00022692"/>
    </source>
</evidence>
<dbReference type="InterPro" id="IPR004797">
    <property type="entry name" value="Competence_ComEC/Rec2"/>
</dbReference>
<dbReference type="InterPro" id="IPR004477">
    <property type="entry name" value="ComEC_N"/>
</dbReference>
<dbReference type="Pfam" id="PF00753">
    <property type="entry name" value="Lactamase_B"/>
    <property type="match status" value="1"/>
</dbReference>
<feature type="transmembrane region" description="Helical" evidence="6">
    <location>
        <begin position="300"/>
        <end position="322"/>
    </location>
</feature>
<gene>
    <name evidence="8" type="ORF">FO014_02025</name>
</gene>
<accession>A0ABX6GHW1</accession>
<evidence type="ECO:0000313" key="9">
    <source>
        <dbReference type="Proteomes" id="UP000430368"/>
    </source>
</evidence>
<dbReference type="NCBIfam" id="NF008580">
    <property type="entry name" value="PRK11539.1"/>
    <property type="match status" value="1"/>
</dbReference>
<keyword evidence="4 6" id="KW-1133">Transmembrane helix</keyword>
<dbReference type="CDD" id="cd07731">
    <property type="entry name" value="ComA-like_MBL-fold"/>
    <property type="match status" value="1"/>
</dbReference>
<keyword evidence="5 6" id="KW-0472">Membrane</keyword>